<keyword evidence="1 3" id="KW-0378">Hydrolase</keyword>
<protein>
    <submittedName>
        <fullName evidence="3">Alpha/beta hydrolase</fullName>
    </submittedName>
</protein>
<evidence type="ECO:0000313" key="3">
    <source>
        <dbReference type="EMBL" id="GEO80475.1"/>
    </source>
</evidence>
<comment type="caution">
    <text evidence="3">The sequence shown here is derived from an EMBL/GenBank/DDBJ whole genome shotgun (WGS) entry which is preliminary data.</text>
</comment>
<evidence type="ECO:0000313" key="4">
    <source>
        <dbReference type="Proteomes" id="UP000321567"/>
    </source>
</evidence>
<evidence type="ECO:0000259" key="2">
    <source>
        <dbReference type="Pfam" id="PF12697"/>
    </source>
</evidence>
<dbReference type="SUPFAM" id="SSF53474">
    <property type="entry name" value="alpha/beta-Hydrolases"/>
    <property type="match status" value="1"/>
</dbReference>
<dbReference type="InterPro" id="IPR029058">
    <property type="entry name" value="AB_hydrolase_fold"/>
</dbReference>
<dbReference type="PANTHER" id="PTHR43798">
    <property type="entry name" value="MONOACYLGLYCEROL LIPASE"/>
    <property type="match status" value="1"/>
</dbReference>
<dbReference type="RefSeq" id="WP_147162532.1">
    <property type="nucleotide sequence ID" value="NZ_BJZO01000010.1"/>
</dbReference>
<dbReference type="GO" id="GO:0016020">
    <property type="term" value="C:membrane"/>
    <property type="evidence" value="ECO:0007669"/>
    <property type="project" value="TreeGrafter"/>
</dbReference>
<dbReference type="InterPro" id="IPR000073">
    <property type="entry name" value="AB_hydrolase_1"/>
</dbReference>
<dbReference type="PRINTS" id="PR00111">
    <property type="entry name" value="ABHYDROLASE"/>
</dbReference>
<dbReference type="Gene3D" id="3.40.50.1820">
    <property type="entry name" value="alpha/beta hydrolase"/>
    <property type="match status" value="1"/>
</dbReference>
<dbReference type="OrthoDB" id="9791366at2"/>
<dbReference type="PANTHER" id="PTHR43798:SF31">
    <property type="entry name" value="AB HYDROLASE SUPERFAMILY PROTEIN YCLE"/>
    <property type="match status" value="1"/>
</dbReference>
<dbReference type="EMBL" id="BJZO01000010">
    <property type="protein sequence ID" value="GEO80475.1"/>
    <property type="molecule type" value="Genomic_DNA"/>
</dbReference>
<dbReference type="Proteomes" id="UP000321567">
    <property type="component" value="Unassembled WGS sequence"/>
</dbReference>
<feature type="domain" description="AB hydrolase-1" evidence="2">
    <location>
        <begin position="44"/>
        <end position="285"/>
    </location>
</feature>
<reference evidence="3 4" key="1">
    <citation type="submission" date="2019-07" db="EMBL/GenBank/DDBJ databases">
        <title>Whole genome shotgun sequence of Rhodospirillum oryzae NBRC 107573.</title>
        <authorList>
            <person name="Hosoyama A."/>
            <person name="Uohara A."/>
            <person name="Ohji S."/>
            <person name="Ichikawa N."/>
        </authorList>
    </citation>
    <scope>NUCLEOTIDE SEQUENCE [LARGE SCALE GENOMIC DNA]</scope>
    <source>
        <strain evidence="3 4">NBRC 107573</strain>
    </source>
</reference>
<dbReference type="GO" id="GO:0016787">
    <property type="term" value="F:hydrolase activity"/>
    <property type="evidence" value="ECO:0007669"/>
    <property type="project" value="UniProtKB-KW"/>
</dbReference>
<sequence>MTLAVRMSEASVAILRPEGFRRLAYVRWEPASPGREAEEAACPVICVHGLTRNGRDFDRLAQGLGARGRTVYCPDMPGRGRSDWLADPTGYDTVAYGADLTTLLARTGAATVDWVGTSMGGLIGMGLAAVPGSPIRRLVLNDVGPRIEGAALSRLRGYVGQDPVFGSMAEVEAALRLVHAGFGALDDAAWRHMTEHGHRVRPDGSLGFACDPAILTSLLAMPEGDVELWPIWEAIRCPVLVLRGARSDLLSAETTARMAAHPSGCTVVEVPDAGHAPGLMAPDQIEAIARFLGEP</sequence>
<dbReference type="Pfam" id="PF12697">
    <property type="entry name" value="Abhydrolase_6"/>
    <property type="match status" value="1"/>
</dbReference>
<evidence type="ECO:0000256" key="1">
    <source>
        <dbReference type="ARBA" id="ARBA00022801"/>
    </source>
</evidence>
<accession>A0A512H4T0</accession>
<name>A0A512H4T0_9PROT</name>
<gene>
    <name evidence="3" type="ORF">ROR02_06060</name>
</gene>
<proteinExistence type="predicted"/>
<keyword evidence="4" id="KW-1185">Reference proteome</keyword>
<organism evidence="3 4">
    <name type="scientific">Pararhodospirillum oryzae</name>
    <dbReference type="NCBI Taxonomy" id="478448"/>
    <lineage>
        <taxon>Bacteria</taxon>
        <taxon>Pseudomonadati</taxon>
        <taxon>Pseudomonadota</taxon>
        <taxon>Alphaproteobacteria</taxon>
        <taxon>Rhodospirillales</taxon>
        <taxon>Rhodospirillaceae</taxon>
        <taxon>Pararhodospirillum</taxon>
    </lineage>
</organism>
<dbReference type="InterPro" id="IPR050266">
    <property type="entry name" value="AB_hydrolase_sf"/>
</dbReference>
<dbReference type="AlphaFoldDB" id="A0A512H4T0"/>